<dbReference type="InterPro" id="IPR000719">
    <property type="entry name" value="Prot_kinase_dom"/>
</dbReference>
<organism evidence="21 22">
    <name type="scientific">Maylandia zebra</name>
    <name type="common">zebra mbuna</name>
    <dbReference type="NCBI Taxonomy" id="106582"/>
    <lineage>
        <taxon>Eukaryota</taxon>
        <taxon>Metazoa</taxon>
        <taxon>Chordata</taxon>
        <taxon>Craniata</taxon>
        <taxon>Vertebrata</taxon>
        <taxon>Euteleostomi</taxon>
        <taxon>Actinopterygii</taxon>
        <taxon>Neopterygii</taxon>
        <taxon>Teleostei</taxon>
        <taxon>Neoteleostei</taxon>
        <taxon>Acanthomorphata</taxon>
        <taxon>Ovalentaria</taxon>
        <taxon>Cichlomorphae</taxon>
        <taxon>Cichliformes</taxon>
        <taxon>Cichlidae</taxon>
        <taxon>African cichlids</taxon>
        <taxon>Pseudocrenilabrinae</taxon>
        <taxon>Haplochromini</taxon>
        <taxon>Maylandia</taxon>
        <taxon>Maylandia zebra complex</taxon>
    </lineage>
</organism>
<comment type="similarity">
    <text evidence="15">Belongs to the adenylyl cyclase class-4/guanylyl cyclase family.</text>
</comment>
<dbReference type="InterPro" id="IPR011009">
    <property type="entry name" value="Kinase-like_dom_sf"/>
</dbReference>
<feature type="domain" description="Guanylate cyclase" evidence="20">
    <location>
        <begin position="757"/>
        <end position="887"/>
    </location>
</feature>
<evidence type="ECO:0000256" key="8">
    <source>
        <dbReference type="ARBA" id="ARBA00023134"/>
    </source>
</evidence>
<evidence type="ECO:0000256" key="6">
    <source>
        <dbReference type="ARBA" id="ARBA00022824"/>
    </source>
</evidence>
<dbReference type="AlphaFoldDB" id="A0A3P9CTY6"/>
<keyword evidence="11" id="KW-0325">Glycoprotein</keyword>
<evidence type="ECO:0000259" key="19">
    <source>
        <dbReference type="PROSITE" id="PS50011"/>
    </source>
</evidence>
<evidence type="ECO:0000256" key="7">
    <source>
        <dbReference type="ARBA" id="ARBA00022989"/>
    </source>
</evidence>
<dbReference type="FunFam" id="1.10.510.10:FF:000364">
    <property type="entry name" value="Guanylate cyclase"/>
    <property type="match status" value="1"/>
</dbReference>
<evidence type="ECO:0000256" key="5">
    <source>
        <dbReference type="ARBA" id="ARBA00022741"/>
    </source>
</evidence>
<dbReference type="SUPFAM" id="SSF53822">
    <property type="entry name" value="Periplasmic binding protein-like I"/>
    <property type="match status" value="1"/>
</dbReference>
<evidence type="ECO:0000256" key="18">
    <source>
        <dbReference type="SAM" id="SignalP"/>
    </source>
</evidence>
<protein>
    <recommendedName>
        <fullName evidence="16">Guanylate cyclase</fullName>
        <ecNumber evidence="16">4.6.1.2</ecNumber>
    </recommendedName>
</protein>
<keyword evidence="9" id="KW-0472">Membrane</keyword>
<dbReference type="GO" id="GO:0035556">
    <property type="term" value="P:intracellular signal transduction"/>
    <property type="evidence" value="ECO:0007669"/>
    <property type="project" value="InterPro"/>
</dbReference>
<feature type="chain" id="PRO_5018104534" description="Guanylate cyclase" evidence="18">
    <location>
        <begin position="23"/>
        <end position="1019"/>
    </location>
</feature>
<dbReference type="GO" id="GO:0007168">
    <property type="term" value="P:receptor guanylyl cyclase signaling pathway"/>
    <property type="evidence" value="ECO:0007669"/>
    <property type="project" value="TreeGrafter"/>
</dbReference>
<dbReference type="Gene3D" id="3.30.70.1230">
    <property type="entry name" value="Nucleotide cyclase"/>
    <property type="match status" value="1"/>
</dbReference>
<keyword evidence="6" id="KW-0256">Endoplasmic reticulum</keyword>
<dbReference type="GeneTree" id="ENSGT00940000155955"/>
<evidence type="ECO:0000256" key="3">
    <source>
        <dbReference type="ARBA" id="ARBA00022475"/>
    </source>
</evidence>
<feature type="compositionally biased region" description="Polar residues" evidence="17">
    <location>
        <begin position="991"/>
        <end position="1001"/>
    </location>
</feature>
<feature type="region of interest" description="Disordered" evidence="17">
    <location>
        <begin position="973"/>
        <end position="1002"/>
    </location>
</feature>
<feature type="domain" description="Protein kinase" evidence="19">
    <location>
        <begin position="412"/>
        <end position="678"/>
    </location>
</feature>
<dbReference type="GO" id="GO:0004016">
    <property type="term" value="F:adenylate cyclase activity"/>
    <property type="evidence" value="ECO:0007669"/>
    <property type="project" value="TreeGrafter"/>
</dbReference>
<evidence type="ECO:0000256" key="1">
    <source>
        <dbReference type="ARBA" id="ARBA00004115"/>
    </source>
</evidence>
<evidence type="ECO:0000256" key="11">
    <source>
        <dbReference type="ARBA" id="ARBA00023180"/>
    </source>
</evidence>
<dbReference type="InterPro" id="IPR050401">
    <property type="entry name" value="Cyclic_nucleotide_synthase"/>
</dbReference>
<dbReference type="GO" id="GO:0004383">
    <property type="term" value="F:guanylate cyclase activity"/>
    <property type="evidence" value="ECO:0007669"/>
    <property type="project" value="UniProtKB-EC"/>
</dbReference>
<dbReference type="Pfam" id="PF00211">
    <property type="entry name" value="Guanylate_cyc"/>
    <property type="match status" value="1"/>
</dbReference>
<dbReference type="GO" id="GO:0004672">
    <property type="term" value="F:protein kinase activity"/>
    <property type="evidence" value="ECO:0007669"/>
    <property type="project" value="InterPro"/>
</dbReference>
<keyword evidence="3" id="KW-1003">Cell membrane</keyword>
<evidence type="ECO:0000313" key="22">
    <source>
        <dbReference type="Proteomes" id="UP000265160"/>
    </source>
</evidence>
<dbReference type="InterPro" id="IPR001245">
    <property type="entry name" value="Ser-Thr/Tyr_kinase_cat_dom"/>
</dbReference>
<evidence type="ECO:0000256" key="10">
    <source>
        <dbReference type="ARBA" id="ARBA00023170"/>
    </source>
</evidence>
<dbReference type="SUPFAM" id="SSF56112">
    <property type="entry name" value="Protein kinase-like (PK-like)"/>
    <property type="match status" value="1"/>
</dbReference>
<evidence type="ECO:0000256" key="9">
    <source>
        <dbReference type="ARBA" id="ARBA00023136"/>
    </source>
</evidence>
<keyword evidence="10" id="KW-0675">Receptor</keyword>
<evidence type="ECO:0000256" key="17">
    <source>
        <dbReference type="SAM" id="MobiDB-lite"/>
    </source>
</evidence>
<evidence type="ECO:0000256" key="14">
    <source>
        <dbReference type="ARBA" id="ARBA00036920"/>
    </source>
</evidence>
<keyword evidence="22" id="KW-1185">Reference proteome</keyword>
<dbReference type="CDD" id="cd07302">
    <property type="entry name" value="CHD"/>
    <property type="match status" value="1"/>
</dbReference>
<dbReference type="PROSITE" id="PS50125">
    <property type="entry name" value="GUANYLATE_CYCLASE_2"/>
    <property type="match status" value="1"/>
</dbReference>
<reference evidence="21" key="1">
    <citation type="submission" date="2025-08" db="UniProtKB">
        <authorList>
            <consortium name="Ensembl"/>
        </authorList>
    </citation>
    <scope>IDENTIFICATION</scope>
</reference>
<dbReference type="PROSITE" id="PS50011">
    <property type="entry name" value="PROTEIN_KINASE_DOM"/>
    <property type="match status" value="1"/>
</dbReference>
<dbReference type="Pfam" id="PF07714">
    <property type="entry name" value="PK_Tyr_Ser-Thr"/>
    <property type="match status" value="1"/>
</dbReference>
<dbReference type="Ensembl" id="ENSMZET00005026627.1">
    <property type="protein sequence ID" value="ENSMZEP00005025793.1"/>
    <property type="gene ID" value="ENSMZEG00005019231.1"/>
</dbReference>
<keyword evidence="12 15" id="KW-0456">Lyase</keyword>
<dbReference type="InterPro" id="IPR018297">
    <property type="entry name" value="A/G_cyclase_CS"/>
</dbReference>
<dbReference type="PANTHER" id="PTHR11920">
    <property type="entry name" value="GUANYLYL CYCLASE"/>
    <property type="match status" value="1"/>
</dbReference>
<comment type="catalytic activity">
    <reaction evidence="14">
        <text>GTP = 3',5'-cyclic GMP + diphosphate</text>
        <dbReference type="Rhea" id="RHEA:13665"/>
        <dbReference type="ChEBI" id="CHEBI:33019"/>
        <dbReference type="ChEBI" id="CHEBI:37565"/>
        <dbReference type="ChEBI" id="CHEBI:57746"/>
        <dbReference type="EC" id="4.6.1.2"/>
    </reaction>
    <physiologicalReaction direction="left-to-right" evidence="14">
        <dbReference type="Rhea" id="RHEA:13666"/>
    </physiologicalReaction>
</comment>
<dbReference type="GO" id="GO:0001653">
    <property type="term" value="F:peptide receptor activity"/>
    <property type="evidence" value="ECO:0007669"/>
    <property type="project" value="TreeGrafter"/>
</dbReference>
<evidence type="ECO:0000256" key="12">
    <source>
        <dbReference type="ARBA" id="ARBA00023239"/>
    </source>
</evidence>
<dbReference type="GO" id="GO:0005524">
    <property type="term" value="F:ATP binding"/>
    <property type="evidence" value="ECO:0007669"/>
    <property type="project" value="InterPro"/>
</dbReference>
<comment type="subcellular location">
    <subcellularLocation>
        <location evidence="2">Cell membrane</location>
        <topology evidence="2">Single-pass type I membrane protein</topology>
    </subcellularLocation>
    <subcellularLocation>
        <location evidence="1">Endoplasmic reticulum membrane</location>
        <topology evidence="1">Single-pass type I membrane protein</topology>
    </subcellularLocation>
</comment>
<dbReference type="PANTHER" id="PTHR11920:SF347">
    <property type="entry name" value="GUANYLYL CYCLASE C"/>
    <property type="match status" value="1"/>
</dbReference>
<keyword evidence="4" id="KW-0812">Transmembrane</keyword>
<sequence length="1019" mass="116019">MGSGSWLLCLFIFGILVASCPGVGQCGSGITINVILLDDEDSPWSLQYVEGEILKAIEKDSAINAAQAVTFNLTANFSGFDTTLYWYRGCRSSSCEAVAELNNLTVSSYSFILKNRKNITGMSLSRPILSAGSFGRSCDYTFNLQRLLPPARKIVDFVNQFWQENNELKPSWKAAYTYKTTNPTEECVWYVSAIEATVEPLALNISITSLRSPTELHSVLTLRNRTSNLFIMCGSPMDLVEIKNGFKAADSSDIAFILIDLYSDVYYTNTSSLPEMKNVLVLTMPNTRSYRINPDLKDNNTVSKPEIHNFSLCSASVAIQKRLALIGCFCSYDILFTFDTERNKTTVVEEAPKFIWGKRLPNNMPDSGTSKDTHTHTHIRMFSYIIEFIFSFPHRQNRRDRLLRKRWSHVNSDLITLMENDDINVISLNVSENTSVNTSIRCALYDKKIVILKELKNSDGNFDKTQKRELNALLHIDYYNLTKFYGTVKLDHGVFGVFEYGERGSLRCVLNDKISYPEETFMDWEFKISVMYDIAKGMSYLHASDIQVHGRLKSTNCVVDNRMVVKITDFGCNAFLSPFQDLWTAPEHLRNEGTSQKGDVYSFAIIAQEIVLRKNTFYTESCSDRSEKLSRLKSSYFRPDLNFETASEKELEVYTLIKSCWDEDPEKRPDFKKVEIYLGKIISKIHNQENESYLDNMIRRLQMYSRNLEYLVEERTALYKAERDRADNLNFMLLPGPVVKSLKETGAVEPELYDEVTIYFSDIVGFTTLCQYSTPMEVVDMLNDIYKGFDSIVDHHDVYKVETIGDAYMVASGLPKRNGNRHAVDICRMALDILAFMGTFQLRHLPGIPVWIRIGVHSGPCAAGIVGIKMPRYCLFGDTVNTASRMESTGHPLRIHVSQPTIDILERTNCKFEYEMRGETYLKGKGTETTYWLTGETGEDYDLPTPPTTENVQRLQQDLAHMTLTCLERRSRGSVRRKKLLPSQSKEDTSDQGSEVESESSLPEYLHLATVDNTLSTFL</sequence>
<evidence type="ECO:0000313" key="21">
    <source>
        <dbReference type="Ensembl" id="ENSMZEP00005025793.1"/>
    </source>
</evidence>
<accession>A0A3P9CTY6</accession>
<dbReference type="InterPro" id="IPR001054">
    <property type="entry name" value="A/G_cyclase"/>
</dbReference>
<dbReference type="SMART" id="SM00044">
    <property type="entry name" value="CYCc"/>
    <property type="match status" value="1"/>
</dbReference>
<dbReference type="GO" id="GO:0005789">
    <property type="term" value="C:endoplasmic reticulum membrane"/>
    <property type="evidence" value="ECO:0007669"/>
    <property type="project" value="UniProtKB-SubCell"/>
</dbReference>
<keyword evidence="8" id="KW-0342">GTP-binding</keyword>
<reference evidence="21" key="2">
    <citation type="submission" date="2025-09" db="UniProtKB">
        <authorList>
            <consortium name="Ensembl"/>
        </authorList>
    </citation>
    <scope>IDENTIFICATION</scope>
</reference>
<keyword evidence="18" id="KW-0732">Signal</keyword>
<dbReference type="SMART" id="SM00220">
    <property type="entry name" value="S_TKc"/>
    <property type="match status" value="1"/>
</dbReference>
<name>A0A3P9CTY6_9CICH</name>
<evidence type="ECO:0000256" key="2">
    <source>
        <dbReference type="ARBA" id="ARBA00004251"/>
    </source>
</evidence>
<dbReference type="InterPro" id="IPR029787">
    <property type="entry name" value="Nucleotide_cyclase"/>
</dbReference>
<evidence type="ECO:0000259" key="20">
    <source>
        <dbReference type="PROSITE" id="PS50125"/>
    </source>
</evidence>
<evidence type="ECO:0000256" key="15">
    <source>
        <dbReference type="RuleBase" id="RU000405"/>
    </source>
</evidence>
<dbReference type="FunFam" id="3.30.70.1230:FF:000015">
    <property type="entry name" value="Guanylate cyclase"/>
    <property type="match status" value="1"/>
</dbReference>
<dbReference type="InterPro" id="IPR028082">
    <property type="entry name" value="Peripla_BP_I"/>
</dbReference>
<feature type="signal peptide" evidence="18">
    <location>
        <begin position="1"/>
        <end position="22"/>
    </location>
</feature>
<dbReference type="Proteomes" id="UP000265160">
    <property type="component" value="Unplaced"/>
</dbReference>
<dbReference type="GO" id="GO:0005886">
    <property type="term" value="C:plasma membrane"/>
    <property type="evidence" value="ECO:0007669"/>
    <property type="project" value="UniProtKB-SubCell"/>
</dbReference>
<evidence type="ECO:0000256" key="16">
    <source>
        <dbReference type="RuleBase" id="RU003431"/>
    </source>
</evidence>
<dbReference type="SUPFAM" id="SSF55073">
    <property type="entry name" value="Nucleotide cyclase"/>
    <property type="match status" value="1"/>
</dbReference>
<dbReference type="Gene3D" id="1.10.510.10">
    <property type="entry name" value="Transferase(Phosphotransferase) domain 1"/>
    <property type="match status" value="1"/>
</dbReference>
<keyword evidence="5" id="KW-0547">Nucleotide-binding</keyword>
<dbReference type="PROSITE" id="PS00452">
    <property type="entry name" value="GUANYLATE_CYCLASE_1"/>
    <property type="match status" value="1"/>
</dbReference>
<dbReference type="GO" id="GO:0005525">
    <property type="term" value="F:GTP binding"/>
    <property type="evidence" value="ECO:0007669"/>
    <property type="project" value="UniProtKB-KW"/>
</dbReference>
<evidence type="ECO:0000256" key="4">
    <source>
        <dbReference type="ARBA" id="ARBA00022692"/>
    </source>
</evidence>
<keyword evidence="13 16" id="KW-0141">cGMP biosynthesis</keyword>
<evidence type="ECO:0000256" key="13">
    <source>
        <dbReference type="ARBA" id="ARBA00023293"/>
    </source>
</evidence>
<dbReference type="EC" id="4.6.1.2" evidence="16"/>
<proteinExistence type="inferred from homology"/>
<keyword evidence="7" id="KW-1133">Transmembrane helix</keyword>